<dbReference type="InterPro" id="IPR001611">
    <property type="entry name" value="Leu-rich_rpt"/>
</dbReference>
<dbReference type="SMART" id="SM00082">
    <property type="entry name" value="LRRCT"/>
    <property type="match status" value="1"/>
</dbReference>
<organism evidence="4 5">
    <name type="scientific">Laodelphax striatellus</name>
    <name type="common">Small brown planthopper</name>
    <name type="synonym">Delphax striatella</name>
    <dbReference type="NCBI Taxonomy" id="195883"/>
    <lineage>
        <taxon>Eukaryota</taxon>
        <taxon>Metazoa</taxon>
        <taxon>Ecdysozoa</taxon>
        <taxon>Arthropoda</taxon>
        <taxon>Hexapoda</taxon>
        <taxon>Insecta</taxon>
        <taxon>Pterygota</taxon>
        <taxon>Neoptera</taxon>
        <taxon>Paraneoptera</taxon>
        <taxon>Hemiptera</taxon>
        <taxon>Auchenorrhyncha</taxon>
        <taxon>Fulgoroidea</taxon>
        <taxon>Delphacidae</taxon>
        <taxon>Criomorphinae</taxon>
        <taxon>Laodelphax</taxon>
    </lineage>
</organism>
<reference evidence="4 5" key="1">
    <citation type="journal article" date="2017" name="Gigascience">
        <title>Genome sequence of the small brown planthopper, Laodelphax striatellus.</title>
        <authorList>
            <person name="Zhu J."/>
            <person name="Jiang F."/>
            <person name="Wang X."/>
            <person name="Yang P."/>
            <person name="Bao Y."/>
            <person name="Zhao W."/>
            <person name="Wang W."/>
            <person name="Lu H."/>
            <person name="Wang Q."/>
            <person name="Cui N."/>
            <person name="Li J."/>
            <person name="Chen X."/>
            <person name="Luo L."/>
            <person name="Yu J."/>
            <person name="Kang L."/>
            <person name="Cui F."/>
        </authorList>
    </citation>
    <scope>NUCLEOTIDE SEQUENCE [LARGE SCALE GENOMIC DNA]</scope>
    <source>
        <strain evidence="4">Lst14</strain>
    </source>
</reference>
<dbReference type="Gene3D" id="3.80.10.10">
    <property type="entry name" value="Ribonuclease Inhibitor"/>
    <property type="match status" value="1"/>
</dbReference>
<proteinExistence type="predicted"/>
<evidence type="ECO:0000313" key="4">
    <source>
        <dbReference type="EMBL" id="RZF40508.1"/>
    </source>
</evidence>
<keyword evidence="1" id="KW-0433">Leucine-rich repeat</keyword>
<keyword evidence="5" id="KW-1185">Reference proteome</keyword>
<dbReference type="AlphaFoldDB" id="A0A482X4R9"/>
<dbReference type="OrthoDB" id="8400687at2759"/>
<dbReference type="SMR" id="A0A482X4R9"/>
<evidence type="ECO:0000256" key="1">
    <source>
        <dbReference type="ARBA" id="ARBA00022614"/>
    </source>
</evidence>
<comment type="caution">
    <text evidence="4">The sequence shown here is derived from an EMBL/GenBank/DDBJ whole genome shotgun (WGS) entry which is preliminary data.</text>
</comment>
<dbReference type="InterPro" id="IPR051295">
    <property type="entry name" value="LGI_related"/>
</dbReference>
<dbReference type="GO" id="GO:0071944">
    <property type="term" value="C:cell periphery"/>
    <property type="evidence" value="ECO:0007669"/>
    <property type="project" value="UniProtKB-ARBA"/>
</dbReference>
<dbReference type="EMBL" id="QKKF02018223">
    <property type="protein sequence ID" value="RZF40508.1"/>
    <property type="molecule type" value="Genomic_DNA"/>
</dbReference>
<feature type="domain" description="LRRCT" evidence="3">
    <location>
        <begin position="53"/>
        <end position="108"/>
    </location>
</feature>
<dbReference type="PROSITE" id="PS51450">
    <property type="entry name" value="LRR"/>
    <property type="match status" value="1"/>
</dbReference>
<dbReference type="PANTHER" id="PTHR24367">
    <property type="entry name" value="LEUCINE-RICH REPEAT-CONTAINING PROTEIN"/>
    <property type="match status" value="1"/>
</dbReference>
<dbReference type="InterPro" id="IPR000483">
    <property type="entry name" value="Cys-rich_flank_reg_C"/>
</dbReference>
<dbReference type="SUPFAM" id="SSF52058">
    <property type="entry name" value="L domain-like"/>
    <property type="match status" value="1"/>
</dbReference>
<dbReference type="InParanoid" id="A0A482X4R9"/>
<evidence type="ECO:0000313" key="5">
    <source>
        <dbReference type="Proteomes" id="UP000291343"/>
    </source>
</evidence>
<evidence type="ECO:0000256" key="2">
    <source>
        <dbReference type="ARBA" id="ARBA00022729"/>
    </source>
</evidence>
<evidence type="ECO:0000259" key="3">
    <source>
        <dbReference type="SMART" id="SM00082"/>
    </source>
</evidence>
<dbReference type="Proteomes" id="UP000291343">
    <property type="component" value="Unassembled WGS sequence"/>
</dbReference>
<dbReference type="STRING" id="195883.A0A482X4R9"/>
<accession>A0A482X4R9</accession>
<name>A0A482X4R9_LAOST</name>
<dbReference type="InterPro" id="IPR032675">
    <property type="entry name" value="LRR_dom_sf"/>
</dbReference>
<protein>
    <recommendedName>
        <fullName evidence="3">LRRCT domain-containing protein</fullName>
    </recommendedName>
</protein>
<sequence>MSPMSIKILPAMVFDNLNSLENLNLQNNKLKHIPEDVMEPVVDTLRIVDVMDNPLVCDCQLRWYGDWLRNLKGKDDDFMQKKRLLCTMEHEHREYMVQKLPLDKMNCIGKNLIGRASSSSSDSTDIRFDGWRYFVITSLLLATNNLFLWFHY</sequence>
<keyword evidence="2" id="KW-0732">Signal</keyword>
<gene>
    <name evidence="4" type="ORF">LSTR_LSTR000387</name>
</gene>
<dbReference type="PANTHER" id="PTHR24367:SF318">
    <property type="entry name" value="LEUCINE-RICH GLIOMA-INACTIVATED PROTEIN 1-LIKE"/>
    <property type="match status" value="1"/>
</dbReference>